<comment type="caution">
    <text evidence="10">The sequence shown here is derived from an EMBL/GenBank/DDBJ whole genome shotgun (WGS) entry which is preliminary data.</text>
</comment>
<keyword evidence="6" id="KW-0564">Palmitate</keyword>
<feature type="domain" description="Spore germination GerAC-like C-terminal" evidence="8">
    <location>
        <begin position="207"/>
        <end position="340"/>
    </location>
</feature>
<evidence type="ECO:0000313" key="11">
    <source>
        <dbReference type="Proteomes" id="UP001314796"/>
    </source>
</evidence>
<dbReference type="InterPro" id="IPR038501">
    <property type="entry name" value="Spore_GerAC_C_sf"/>
</dbReference>
<dbReference type="PROSITE" id="PS51257">
    <property type="entry name" value="PROKAR_LIPOPROTEIN"/>
    <property type="match status" value="1"/>
</dbReference>
<evidence type="ECO:0000313" key="10">
    <source>
        <dbReference type="EMBL" id="MBM7614814.1"/>
    </source>
</evidence>
<organism evidence="10 11">
    <name type="scientific">Alkaliphilus hydrothermalis</name>
    <dbReference type="NCBI Taxonomy" id="1482730"/>
    <lineage>
        <taxon>Bacteria</taxon>
        <taxon>Bacillati</taxon>
        <taxon>Bacillota</taxon>
        <taxon>Clostridia</taxon>
        <taxon>Peptostreptococcales</taxon>
        <taxon>Natronincolaceae</taxon>
        <taxon>Alkaliphilus</taxon>
    </lineage>
</organism>
<feature type="domain" description="Spore germination protein N-terminal" evidence="9">
    <location>
        <begin position="22"/>
        <end position="161"/>
    </location>
</feature>
<evidence type="ECO:0000259" key="8">
    <source>
        <dbReference type="Pfam" id="PF05504"/>
    </source>
</evidence>
<reference evidence="10 11" key="1">
    <citation type="submission" date="2021-01" db="EMBL/GenBank/DDBJ databases">
        <title>Genomic Encyclopedia of Type Strains, Phase IV (KMG-IV): sequencing the most valuable type-strain genomes for metagenomic binning, comparative biology and taxonomic classification.</title>
        <authorList>
            <person name="Goeker M."/>
        </authorList>
    </citation>
    <scope>NUCLEOTIDE SEQUENCE [LARGE SCALE GENOMIC DNA]</scope>
    <source>
        <strain evidence="10 11">DSM 25890</strain>
    </source>
</reference>
<dbReference type="NCBIfam" id="TIGR02887">
    <property type="entry name" value="spore_ger_x_C"/>
    <property type="match status" value="1"/>
</dbReference>
<comment type="subcellular location">
    <subcellularLocation>
        <location evidence="1">Membrane</location>
        <topology evidence="1">Lipid-anchor</topology>
    </subcellularLocation>
</comment>
<keyword evidence="7" id="KW-0449">Lipoprotein</keyword>
<dbReference type="EMBL" id="JAFBEE010000007">
    <property type="protein sequence ID" value="MBM7614814.1"/>
    <property type="molecule type" value="Genomic_DNA"/>
</dbReference>
<dbReference type="InterPro" id="IPR008844">
    <property type="entry name" value="Spore_GerAC-like"/>
</dbReference>
<evidence type="ECO:0000256" key="3">
    <source>
        <dbReference type="ARBA" id="ARBA00022544"/>
    </source>
</evidence>
<protein>
    <submittedName>
        <fullName evidence="10">Ger(X)C family germination protein</fullName>
    </submittedName>
</protein>
<dbReference type="Pfam" id="PF05504">
    <property type="entry name" value="Spore_GerAC"/>
    <property type="match status" value="1"/>
</dbReference>
<accession>A0ABS2NQD2</accession>
<sequence length="369" mass="43306">MKRLVLVFTILSSLLLTGCFSYRDINKVIFVTAVIVDINEDDEYVLTVEGFHSYRSNQTNAEQGEKIFLQSKSKSVYEAARQFNHKASYKVDYTQNKAFIVTERVARRGIKPIMDILERNQELILRSYTLVTTESPQDIVDYEIKQNEYIGLYLDELMENPFLVKQHRLDRVNQYLNYRIMEDRTHILSILQLEKNPVSTNLMAEEGAIMQDDVMVGRLSQSEMKFYRYLQNRIDRALISIPHIEDKEKLISVDTIKNKTKTEIEYDGEKILLKKKIYIRTIFGETQSPLIFTKENIEKVEESVERTIKDNCMALFAKMKEEGFDIFQITELMERKYPNLDLEDPLSITQLQLEVEHQLEGSTNITSFR</sequence>
<keyword evidence="5" id="KW-0472">Membrane</keyword>
<dbReference type="Proteomes" id="UP001314796">
    <property type="component" value="Unassembled WGS sequence"/>
</dbReference>
<evidence type="ECO:0000256" key="2">
    <source>
        <dbReference type="ARBA" id="ARBA00007886"/>
    </source>
</evidence>
<keyword evidence="4" id="KW-0732">Signal</keyword>
<evidence type="ECO:0000256" key="5">
    <source>
        <dbReference type="ARBA" id="ARBA00023136"/>
    </source>
</evidence>
<evidence type="ECO:0000256" key="1">
    <source>
        <dbReference type="ARBA" id="ARBA00004635"/>
    </source>
</evidence>
<evidence type="ECO:0000256" key="7">
    <source>
        <dbReference type="ARBA" id="ARBA00023288"/>
    </source>
</evidence>
<dbReference type="PANTHER" id="PTHR35789:SF1">
    <property type="entry name" value="SPORE GERMINATION PROTEIN B3"/>
    <property type="match status" value="1"/>
</dbReference>
<name>A0ABS2NQD2_9FIRM</name>
<keyword evidence="3" id="KW-0309">Germination</keyword>
<evidence type="ECO:0000256" key="4">
    <source>
        <dbReference type="ARBA" id="ARBA00022729"/>
    </source>
</evidence>
<evidence type="ECO:0000256" key="6">
    <source>
        <dbReference type="ARBA" id="ARBA00023139"/>
    </source>
</evidence>
<dbReference type="Pfam" id="PF25198">
    <property type="entry name" value="Spore_GerAC_N"/>
    <property type="match status" value="1"/>
</dbReference>
<proteinExistence type="inferred from homology"/>
<comment type="similarity">
    <text evidence="2">Belongs to the GerABKC lipoprotein family.</text>
</comment>
<keyword evidence="11" id="KW-1185">Reference proteome</keyword>
<dbReference type="Gene3D" id="3.30.300.210">
    <property type="entry name" value="Nutrient germinant receptor protein C, domain 3"/>
    <property type="match status" value="1"/>
</dbReference>
<dbReference type="InterPro" id="IPR046953">
    <property type="entry name" value="Spore_GerAC-like_C"/>
</dbReference>
<dbReference type="InterPro" id="IPR057336">
    <property type="entry name" value="GerAC_N"/>
</dbReference>
<dbReference type="PANTHER" id="PTHR35789">
    <property type="entry name" value="SPORE GERMINATION PROTEIN B3"/>
    <property type="match status" value="1"/>
</dbReference>
<dbReference type="RefSeq" id="WP_204401398.1">
    <property type="nucleotide sequence ID" value="NZ_JAFBEE010000007.1"/>
</dbReference>
<evidence type="ECO:0000259" key="9">
    <source>
        <dbReference type="Pfam" id="PF25198"/>
    </source>
</evidence>
<gene>
    <name evidence="10" type="ORF">JOC73_001333</name>
</gene>